<feature type="region of interest" description="Disordered" evidence="1">
    <location>
        <begin position="1"/>
        <end position="22"/>
    </location>
</feature>
<dbReference type="Proteomes" id="UP000585474">
    <property type="component" value="Unassembled WGS sequence"/>
</dbReference>
<reference evidence="3" key="1">
    <citation type="submission" date="2019-07" db="EMBL/GenBank/DDBJ databases">
        <title>De Novo Assembly of kiwifruit Actinidia rufa.</title>
        <authorList>
            <person name="Sugita-Konishi S."/>
            <person name="Sato K."/>
            <person name="Mori E."/>
            <person name="Abe Y."/>
            <person name="Kisaki G."/>
            <person name="Hamano K."/>
            <person name="Suezawa K."/>
            <person name="Otani M."/>
            <person name="Fukuda T."/>
            <person name="Manabe T."/>
            <person name="Gomi K."/>
            <person name="Tabuchi M."/>
            <person name="Akimitsu K."/>
            <person name="Kataoka I."/>
        </authorList>
    </citation>
    <scope>NUCLEOTIDE SEQUENCE [LARGE SCALE GENOMIC DNA]</scope>
    <source>
        <strain evidence="3">cv. Fuchu</strain>
    </source>
</reference>
<protein>
    <submittedName>
        <fullName evidence="2">Uncharacterized protein</fullName>
    </submittedName>
</protein>
<gene>
    <name evidence="2" type="ORF">Acr_00g0056830</name>
</gene>
<proteinExistence type="predicted"/>
<dbReference type="AlphaFoldDB" id="A0A7J0DPD4"/>
<accession>A0A7J0DPD4</accession>
<evidence type="ECO:0000313" key="2">
    <source>
        <dbReference type="EMBL" id="GFS38326.1"/>
    </source>
</evidence>
<feature type="compositionally biased region" description="Polar residues" evidence="1">
    <location>
        <begin position="111"/>
        <end position="137"/>
    </location>
</feature>
<evidence type="ECO:0000256" key="1">
    <source>
        <dbReference type="SAM" id="MobiDB-lite"/>
    </source>
</evidence>
<organism evidence="2 3">
    <name type="scientific">Actinidia rufa</name>
    <dbReference type="NCBI Taxonomy" id="165716"/>
    <lineage>
        <taxon>Eukaryota</taxon>
        <taxon>Viridiplantae</taxon>
        <taxon>Streptophyta</taxon>
        <taxon>Embryophyta</taxon>
        <taxon>Tracheophyta</taxon>
        <taxon>Spermatophyta</taxon>
        <taxon>Magnoliopsida</taxon>
        <taxon>eudicotyledons</taxon>
        <taxon>Gunneridae</taxon>
        <taxon>Pentapetalae</taxon>
        <taxon>asterids</taxon>
        <taxon>Ericales</taxon>
        <taxon>Actinidiaceae</taxon>
        <taxon>Actinidia</taxon>
    </lineage>
</organism>
<comment type="caution">
    <text evidence="2">The sequence shown here is derived from an EMBL/GenBank/DDBJ whole genome shotgun (WGS) entry which is preliminary data.</text>
</comment>
<keyword evidence="3" id="KW-1185">Reference proteome</keyword>
<dbReference type="EMBL" id="BJWL01000308">
    <property type="protein sequence ID" value="GFS38326.1"/>
    <property type="molecule type" value="Genomic_DNA"/>
</dbReference>
<evidence type="ECO:0000313" key="3">
    <source>
        <dbReference type="Proteomes" id="UP000585474"/>
    </source>
</evidence>
<name>A0A7J0DPD4_9ERIC</name>
<feature type="region of interest" description="Disordered" evidence="1">
    <location>
        <begin position="68"/>
        <end position="137"/>
    </location>
</feature>
<feature type="compositionally biased region" description="Basic residues" evidence="1">
    <location>
        <begin position="1"/>
        <end position="15"/>
    </location>
</feature>
<sequence>MVRGKNKHKERHHGSSSKLQEDPILVALLAKPNHNSNGGLAGTSPTISYRHVEIDRRSIVVMFNNEPTEEAQSNSEVLEDMNASPEQISEGDTSGCHGPEGGSTKRHPKDVSQTLGEEDSFSSLGVRQNAQLKSTIA</sequence>